<feature type="compositionally biased region" description="Basic and acidic residues" evidence="3">
    <location>
        <begin position="424"/>
        <end position="439"/>
    </location>
</feature>
<dbReference type="Gene3D" id="3.40.50.150">
    <property type="entry name" value="Vaccinia Virus protein VP39"/>
    <property type="match status" value="1"/>
</dbReference>
<dbReference type="Pfam" id="PF25904">
    <property type="entry name" value="Tmrp11_N"/>
    <property type="match status" value="1"/>
</dbReference>
<dbReference type="InterPro" id="IPR002052">
    <property type="entry name" value="DNA_methylase_N6_adenine_CS"/>
</dbReference>
<organism evidence="5 6">
    <name type="scientific">Blattamonas nauphoetae</name>
    <dbReference type="NCBI Taxonomy" id="2049346"/>
    <lineage>
        <taxon>Eukaryota</taxon>
        <taxon>Metamonada</taxon>
        <taxon>Preaxostyla</taxon>
        <taxon>Oxymonadida</taxon>
        <taxon>Blattamonas</taxon>
    </lineage>
</organism>
<dbReference type="Proteomes" id="UP001281761">
    <property type="component" value="Unassembled WGS sequence"/>
</dbReference>
<gene>
    <name evidence="5" type="ORF">BLNAU_7381</name>
</gene>
<keyword evidence="2" id="KW-0808">Transferase</keyword>
<evidence type="ECO:0000259" key="4">
    <source>
        <dbReference type="Pfam" id="PF25904"/>
    </source>
</evidence>
<comment type="caution">
    <text evidence="5">The sequence shown here is derived from an EMBL/GenBank/DDBJ whole genome shotgun (WGS) entry which is preliminary data.</text>
</comment>
<dbReference type="InterPro" id="IPR059073">
    <property type="entry name" value="TRMT11_N"/>
</dbReference>
<dbReference type="EMBL" id="JARBJD010000044">
    <property type="protein sequence ID" value="KAK2957726.1"/>
    <property type="molecule type" value="Genomic_DNA"/>
</dbReference>
<feature type="domain" description="tRNA (guanine(10)-N(2))-methyltransferase TRMT11 N-terminal" evidence="4">
    <location>
        <begin position="11"/>
        <end position="153"/>
    </location>
</feature>
<dbReference type="InterPro" id="IPR029063">
    <property type="entry name" value="SAM-dependent_MTases_sf"/>
</dbReference>
<proteinExistence type="predicted"/>
<dbReference type="PANTHER" id="PTHR13370">
    <property type="entry name" value="RNA METHYLASE-RELATED"/>
    <property type="match status" value="1"/>
</dbReference>
<accession>A0ABQ9Y1X2</accession>
<dbReference type="PROSITE" id="PS00092">
    <property type="entry name" value="N6_MTASE"/>
    <property type="match status" value="1"/>
</dbReference>
<keyword evidence="1" id="KW-0489">Methyltransferase</keyword>
<feature type="compositionally biased region" description="Polar residues" evidence="3">
    <location>
        <begin position="281"/>
        <end position="299"/>
    </location>
</feature>
<evidence type="ECO:0000313" key="5">
    <source>
        <dbReference type="EMBL" id="KAK2957726.1"/>
    </source>
</evidence>
<dbReference type="PANTHER" id="PTHR13370:SF3">
    <property type="entry name" value="TRNA (GUANINE(10)-N2)-METHYLTRANSFERASE HOMOLOG"/>
    <property type="match status" value="1"/>
</dbReference>
<sequence>MTVDISDTDIYPFVTVSGITENEALEFSKREIMLKAIYSEISSGTTLDEAFQNLRDLSDSSFNELVRPYITGNSSIKIVYDSFGSKTYEYSDWTSKIYHPMLSCFRDCHPVIDLKSPDTSFYVIEDRFSEEHPNNPFPHPPRFLICREVAVGPRKLLKQFDLSKRRYIGTTSMKAHLSFICANLGLVRPGSLVLDPYCGTMSIGLSCAAFGGTVIGGDLDIPCIRGKPERNIFHNFQDQHLPRPDLVIVDQTRSPFALRPIFDAIITDPPYGIREGCKTIGTKQTPTPQAESTAAPSDGMTFQPTVQHSLSSTLSELLNFASQTLVMGGRLVFWVPSTKSAPNTPPFHPSLTFISQATQPLNPRWSRKLITMEKVREHEDYFTNPGEDDPFADALNFREFYFDHQQKSGRELKKEAKRNKKLQKQRDISEKPGSSDEHS</sequence>
<dbReference type="PIRSF" id="PIRSF017259">
    <property type="entry name" value="tRNA_mtfrase_TRM11"/>
    <property type="match status" value="1"/>
</dbReference>
<protein>
    <submittedName>
        <fullName evidence="5">tRNA guanosine-2'-O-methyltransferase</fullName>
    </submittedName>
</protein>
<dbReference type="SUPFAM" id="SSF53335">
    <property type="entry name" value="S-adenosyl-L-methionine-dependent methyltransferases"/>
    <property type="match status" value="1"/>
</dbReference>
<reference evidence="5 6" key="1">
    <citation type="journal article" date="2022" name="bioRxiv">
        <title>Genomics of Preaxostyla Flagellates Illuminates Evolutionary Transitions and the Path Towards Mitochondrial Loss.</title>
        <authorList>
            <person name="Novak L.V.F."/>
            <person name="Treitli S.C."/>
            <person name="Pyrih J."/>
            <person name="Halakuc P."/>
            <person name="Pipaliya S.V."/>
            <person name="Vacek V."/>
            <person name="Brzon O."/>
            <person name="Soukal P."/>
            <person name="Eme L."/>
            <person name="Dacks J.B."/>
            <person name="Karnkowska A."/>
            <person name="Elias M."/>
            <person name="Hampl V."/>
        </authorList>
    </citation>
    <scope>NUCLEOTIDE SEQUENCE [LARGE SCALE GENOMIC DNA]</scope>
    <source>
        <strain evidence="5">NAU3</strain>
        <tissue evidence="5">Gut</tissue>
    </source>
</reference>
<evidence type="ECO:0000256" key="1">
    <source>
        <dbReference type="ARBA" id="ARBA00022603"/>
    </source>
</evidence>
<evidence type="ECO:0000313" key="6">
    <source>
        <dbReference type="Proteomes" id="UP001281761"/>
    </source>
</evidence>
<evidence type="ECO:0000256" key="2">
    <source>
        <dbReference type="ARBA" id="ARBA00022679"/>
    </source>
</evidence>
<feature type="region of interest" description="Disordered" evidence="3">
    <location>
        <begin position="280"/>
        <end position="299"/>
    </location>
</feature>
<keyword evidence="6" id="KW-1185">Reference proteome</keyword>
<feature type="region of interest" description="Disordered" evidence="3">
    <location>
        <begin position="406"/>
        <end position="439"/>
    </location>
</feature>
<evidence type="ECO:0000256" key="3">
    <source>
        <dbReference type="SAM" id="MobiDB-lite"/>
    </source>
</evidence>
<name>A0ABQ9Y1X2_9EUKA</name>